<dbReference type="EMBL" id="BGZK01001145">
    <property type="protein sequence ID" value="GBP72430.1"/>
    <property type="molecule type" value="Genomic_DNA"/>
</dbReference>
<keyword evidence="2" id="KW-1185">Reference proteome</keyword>
<dbReference type="AlphaFoldDB" id="A0A4C1YBN3"/>
<accession>A0A4C1YBN3</accession>
<comment type="caution">
    <text evidence="1">The sequence shown here is derived from an EMBL/GenBank/DDBJ whole genome shotgun (WGS) entry which is preliminary data.</text>
</comment>
<evidence type="ECO:0000313" key="2">
    <source>
        <dbReference type="Proteomes" id="UP000299102"/>
    </source>
</evidence>
<reference evidence="1 2" key="1">
    <citation type="journal article" date="2019" name="Commun. Biol.">
        <title>The bagworm genome reveals a unique fibroin gene that provides high tensile strength.</title>
        <authorList>
            <person name="Kono N."/>
            <person name="Nakamura H."/>
            <person name="Ohtoshi R."/>
            <person name="Tomita M."/>
            <person name="Numata K."/>
            <person name="Arakawa K."/>
        </authorList>
    </citation>
    <scope>NUCLEOTIDE SEQUENCE [LARGE SCALE GENOMIC DNA]</scope>
</reference>
<sequence length="88" mass="9975">MKLKNPLLESWPLLVSSFFALRSPVKIRRGISAGKDDEVKETRGCRRKIQKAMRSRPTPRAPNHAEAAAKLKSLAAATQQDWRFVNVF</sequence>
<name>A0A4C1YBN3_EUMVA</name>
<gene>
    <name evidence="1" type="ORF">EVAR_7089_1</name>
</gene>
<organism evidence="1 2">
    <name type="scientific">Eumeta variegata</name>
    <name type="common">Bagworm moth</name>
    <name type="synonym">Eumeta japonica</name>
    <dbReference type="NCBI Taxonomy" id="151549"/>
    <lineage>
        <taxon>Eukaryota</taxon>
        <taxon>Metazoa</taxon>
        <taxon>Ecdysozoa</taxon>
        <taxon>Arthropoda</taxon>
        <taxon>Hexapoda</taxon>
        <taxon>Insecta</taxon>
        <taxon>Pterygota</taxon>
        <taxon>Neoptera</taxon>
        <taxon>Endopterygota</taxon>
        <taxon>Lepidoptera</taxon>
        <taxon>Glossata</taxon>
        <taxon>Ditrysia</taxon>
        <taxon>Tineoidea</taxon>
        <taxon>Psychidae</taxon>
        <taxon>Oiketicinae</taxon>
        <taxon>Eumeta</taxon>
    </lineage>
</organism>
<evidence type="ECO:0000313" key="1">
    <source>
        <dbReference type="EMBL" id="GBP72430.1"/>
    </source>
</evidence>
<protein>
    <submittedName>
        <fullName evidence="1">Uncharacterized protein</fullName>
    </submittedName>
</protein>
<proteinExistence type="predicted"/>
<dbReference type="Proteomes" id="UP000299102">
    <property type="component" value="Unassembled WGS sequence"/>
</dbReference>